<evidence type="ECO:0000313" key="2">
    <source>
        <dbReference type="Proteomes" id="UP000887566"/>
    </source>
</evidence>
<dbReference type="PRINTS" id="PR01217">
    <property type="entry name" value="PRICHEXTENSN"/>
</dbReference>
<dbReference type="InterPro" id="IPR035231">
    <property type="entry name" value="DUF5346"/>
</dbReference>
<dbReference type="Pfam" id="PF17281">
    <property type="entry name" value="DUF5346"/>
    <property type="match status" value="1"/>
</dbReference>
<dbReference type="Proteomes" id="UP000887566">
    <property type="component" value="Unplaced"/>
</dbReference>
<reference evidence="3" key="1">
    <citation type="submission" date="2022-11" db="UniProtKB">
        <authorList>
            <consortium name="WormBaseParasite"/>
        </authorList>
    </citation>
    <scope>IDENTIFICATION</scope>
</reference>
<feature type="region of interest" description="Disordered" evidence="1">
    <location>
        <begin position="74"/>
        <end position="94"/>
    </location>
</feature>
<feature type="compositionally biased region" description="Acidic residues" evidence="1">
    <location>
        <begin position="334"/>
        <end position="345"/>
    </location>
</feature>
<evidence type="ECO:0000313" key="3">
    <source>
        <dbReference type="WBParaSite" id="PSAMB.scaffold1389size32224.g13098.t1"/>
    </source>
</evidence>
<keyword evidence="2" id="KW-1185">Reference proteome</keyword>
<accession>A0A914V1R1</accession>
<feature type="compositionally biased region" description="Basic and acidic residues" evidence="1">
    <location>
        <begin position="80"/>
        <end position="94"/>
    </location>
</feature>
<sequence length="375" mass="39912">MLSSALKSSKGTCVYARRGVADNRVNYGTDASKGGTWTSSAVKVHSYPLPSILVDMLRRVCLLLALVAVSAAFPKTSSSSEREESSQSSNVDDKRRQYINPLPGQAQVPRPAVPLMAPGLYAPPPPPPPPPVLAAPVPIFAPPPPVFAPPPPPPPVFAPPPPPPMFLPPPPPPVYAPPPPPPPVVAAPPPPPPPMFAPRPVFAAPPPPMIVAQPLPPPPPPVIAVPAGQCPGGPSLPIECDPKRPWPACPPQSYCYATNSVDIGPYFCCPVWSTYGAAWRPSQPFFNYVPPMPENWPDVYKMTANWPAAAVALPPVPVGVAAPFYPKSKKQQSFDDDEEQADDVEQPQPTEEQARIGESINGWMTRQAEAAKGKQ</sequence>
<dbReference type="WBParaSite" id="PSAMB.scaffold1389size32224.g13098.t1">
    <property type="protein sequence ID" value="PSAMB.scaffold1389size32224.g13098.t1"/>
    <property type="gene ID" value="PSAMB.scaffold1389size32224.g13098"/>
</dbReference>
<organism evidence="2 3">
    <name type="scientific">Plectus sambesii</name>
    <dbReference type="NCBI Taxonomy" id="2011161"/>
    <lineage>
        <taxon>Eukaryota</taxon>
        <taxon>Metazoa</taxon>
        <taxon>Ecdysozoa</taxon>
        <taxon>Nematoda</taxon>
        <taxon>Chromadorea</taxon>
        <taxon>Plectida</taxon>
        <taxon>Plectina</taxon>
        <taxon>Plectoidea</taxon>
        <taxon>Plectidae</taxon>
        <taxon>Plectus</taxon>
    </lineage>
</organism>
<evidence type="ECO:0000256" key="1">
    <source>
        <dbReference type="SAM" id="MobiDB-lite"/>
    </source>
</evidence>
<proteinExistence type="predicted"/>
<name>A0A914V1R1_9BILA</name>
<dbReference type="AlphaFoldDB" id="A0A914V1R1"/>
<feature type="region of interest" description="Disordered" evidence="1">
    <location>
        <begin position="327"/>
        <end position="375"/>
    </location>
</feature>
<protein>
    <submittedName>
        <fullName evidence="3">Uncharacterized protein</fullName>
    </submittedName>
</protein>